<keyword evidence="4" id="KW-0472">Membrane</keyword>
<comment type="subcellular location">
    <subcellularLocation>
        <location evidence="1">Cell outer membrane</location>
        <topology evidence="1">Multi-pass membrane protein</topology>
    </subcellularLocation>
</comment>
<proteinExistence type="predicted"/>
<dbReference type="GO" id="GO:0009279">
    <property type="term" value="C:cell outer membrane"/>
    <property type="evidence" value="ECO:0007669"/>
    <property type="project" value="UniProtKB-SubCell"/>
</dbReference>
<dbReference type="EMBL" id="VSSQ01000447">
    <property type="protein sequence ID" value="MPL94931.1"/>
    <property type="molecule type" value="Genomic_DNA"/>
</dbReference>
<comment type="caution">
    <text evidence="7">The sequence shown here is derived from an EMBL/GenBank/DDBJ whole genome shotgun (WGS) entry which is preliminary data.</text>
</comment>
<dbReference type="PANTHER" id="PTHR30069">
    <property type="entry name" value="TONB-DEPENDENT OUTER MEMBRANE RECEPTOR"/>
    <property type="match status" value="1"/>
</dbReference>
<keyword evidence="2" id="KW-0813">Transport</keyword>
<dbReference type="Gene3D" id="2.60.40.1120">
    <property type="entry name" value="Carboxypeptidase-like, regulatory domain"/>
    <property type="match status" value="1"/>
</dbReference>
<keyword evidence="3" id="KW-0812">Transmembrane</keyword>
<dbReference type="GO" id="GO:0030246">
    <property type="term" value="F:carbohydrate binding"/>
    <property type="evidence" value="ECO:0007669"/>
    <property type="project" value="InterPro"/>
</dbReference>
<organism evidence="7">
    <name type="scientific">bioreactor metagenome</name>
    <dbReference type="NCBI Taxonomy" id="1076179"/>
    <lineage>
        <taxon>unclassified sequences</taxon>
        <taxon>metagenomes</taxon>
        <taxon>ecological metagenomes</taxon>
    </lineage>
</organism>
<dbReference type="PANTHER" id="PTHR30069:SF46">
    <property type="entry name" value="OAR PROTEIN"/>
    <property type="match status" value="1"/>
</dbReference>
<dbReference type="InterPro" id="IPR036942">
    <property type="entry name" value="Beta-barrel_TonB_sf"/>
</dbReference>
<accession>A0A644VU55</accession>
<dbReference type="GO" id="GO:0015344">
    <property type="term" value="F:siderophore uptake transmembrane transporter activity"/>
    <property type="evidence" value="ECO:0007669"/>
    <property type="project" value="TreeGrafter"/>
</dbReference>
<keyword evidence="5" id="KW-0998">Cell outer membrane</keyword>
<protein>
    <recommendedName>
        <fullName evidence="6">TonB-dependent transporter Oar-like beta-barrel domain-containing protein</fullName>
    </recommendedName>
</protein>
<dbReference type="InterPro" id="IPR039426">
    <property type="entry name" value="TonB-dep_rcpt-like"/>
</dbReference>
<sequence>MKQTLKKFIMAAMSLFVAFAAFAQVTTSSMSGRISEADGRPVVGATVVAVHTPSGTQYYSITDNAGNYRIQNMRVGGPYEVEVTFLGFGSVKSGNIVLRLGENFVQNAVLTEEAVSLSEVVISAGINPILNSDRTGASMNISTREINTLPSISRSITDFTKLTPQANGTSFAGRDGRFNTVTIDGAAFNNNFGLSSNALPGGSAQPVSLDAIAEVSVNIAPYDVRQSQFTGAAINAVTKSGDNNWKASVYTYLRPKSFTGEMVGDAIVKGARERESQMYGITVGGPIIKNKLFFFVSGEYEKESSPSGAWEPSTNGTVDLTNRISRTTVSDLERAKNHLMNTYGYDPGEYQNFSAFPSQNYKILARIDWNIARNHKFVARYNRLRNTSTSLTNASSGPSGVPRSNYSRVGEKSISFSNAFYGNENAIDAFAAELNSTFGSRVANKLLVSYTATTDPRRTSNSDLFPFVDIYKDGDPYMSFGYELFTYKNQVLNNTLSVTDNISINLDKHTITAGLSYSNIYVNNSYIREGTSYYRYASLDDFINNAKPTAFGVTYGYEGQDIKGVEMSFGLASAYLQDEWQVDPKFKLTYGIRAELPLYHNKLIDNPGVAALDFNGYKMRLGEWPNSKIQINPRVGFNWDVKGDRSIQLRGGTGIFSGVLPFVWFTNQPTASGTIQSPEIGLTDNKLPADFRFNPDFKAQVAKYPSLFPPTMSSTLAKGAALAEVDKDFKMPQIWRSNLAGDFELPGNMILTVEALYSKDLNSIVQQNKNLPNPQGVFTGRDSRPYWTNRFVNSDVSSAMVLDNSSKGYQAFFTAQLIKNFEYGFSGMLAYTYNVAKDVTSNPGSSAYSAWTSNLDAFNLNDPALGHSNFSVPHRVVGSLSYRIEYARHLATTISVYYNGAASGRSSVAYSNDMNGDGAVSDLIYIPNHKGEIKFRDVAGKMTADQQAEKFMEYVLNDKYLSKHQGEYAGRFGKVNPWRNRWDVKVLQDVFADFGTDKRYTLQVSLDIVNAANLLSKNWGLYKKSGLANNYDVIMPLKYMGRSATGEPEFTLNATDIANFDAKNQLINQLTTGSTWGMQLGVRLVF</sequence>
<dbReference type="Pfam" id="PF25183">
    <property type="entry name" value="OMP_b-brl_4"/>
    <property type="match status" value="1"/>
</dbReference>
<reference evidence="7" key="1">
    <citation type="submission" date="2019-08" db="EMBL/GenBank/DDBJ databases">
        <authorList>
            <person name="Kucharzyk K."/>
            <person name="Murdoch R.W."/>
            <person name="Higgins S."/>
            <person name="Loffler F."/>
        </authorList>
    </citation>
    <scope>NUCLEOTIDE SEQUENCE</scope>
</reference>
<dbReference type="SUPFAM" id="SSF56935">
    <property type="entry name" value="Porins"/>
    <property type="match status" value="1"/>
</dbReference>
<name>A0A644VU55_9ZZZZ</name>
<evidence type="ECO:0000259" key="6">
    <source>
        <dbReference type="Pfam" id="PF25183"/>
    </source>
</evidence>
<evidence type="ECO:0000256" key="5">
    <source>
        <dbReference type="ARBA" id="ARBA00023237"/>
    </source>
</evidence>
<evidence type="ECO:0000256" key="2">
    <source>
        <dbReference type="ARBA" id="ARBA00022448"/>
    </source>
</evidence>
<dbReference type="GO" id="GO:0044718">
    <property type="term" value="P:siderophore transmembrane transport"/>
    <property type="evidence" value="ECO:0007669"/>
    <property type="project" value="TreeGrafter"/>
</dbReference>
<dbReference type="Gene3D" id="2.40.170.20">
    <property type="entry name" value="TonB-dependent receptor, beta-barrel domain"/>
    <property type="match status" value="1"/>
</dbReference>
<gene>
    <name evidence="7" type="ORF">SDC9_41092</name>
</gene>
<dbReference type="InterPro" id="IPR057601">
    <property type="entry name" value="Oar-like_b-barrel"/>
</dbReference>
<evidence type="ECO:0000256" key="3">
    <source>
        <dbReference type="ARBA" id="ARBA00022692"/>
    </source>
</evidence>
<dbReference type="InterPro" id="IPR013784">
    <property type="entry name" value="Carb-bd-like_fold"/>
</dbReference>
<evidence type="ECO:0000256" key="1">
    <source>
        <dbReference type="ARBA" id="ARBA00004571"/>
    </source>
</evidence>
<dbReference type="SUPFAM" id="SSF49452">
    <property type="entry name" value="Starch-binding domain-like"/>
    <property type="match status" value="1"/>
</dbReference>
<feature type="domain" description="TonB-dependent transporter Oar-like beta-barrel" evidence="6">
    <location>
        <begin position="237"/>
        <end position="1013"/>
    </location>
</feature>
<evidence type="ECO:0000256" key="4">
    <source>
        <dbReference type="ARBA" id="ARBA00023136"/>
    </source>
</evidence>
<dbReference type="AlphaFoldDB" id="A0A644VU55"/>
<dbReference type="Pfam" id="PF13620">
    <property type="entry name" value="CarboxypepD_reg"/>
    <property type="match status" value="1"/>
</dbReference>
<evidence type="ECO:0000313" key="7">
    <source>
        <dbReference type="EMBL" id="MPL94931.1"/>
    </source>
</evidence>